<comment type="caution">
    <text evidence="3">The sequence shown here is derived from an EMBL/GenBank/DDBJ whole genome shotgun (WGS) entry which is preliminary data.</text>
</comment>
<name>A0A7V4WU66_CALAY</name>
<dbReference type="GO" id="GO:0009401">
    <property type="term" value="P:phosphoenolpyruvate-dependent sugar phosphotransferase system"/>
    <property type="evidence" value="ECO:0007669"/>
    <property type="project" value="InterPro"/>
</dbReference>
<feature type="domain" description="PTS EIIA type-4" evidence="2">
    <location>
        <begin position="4"/>
        <end position="125"/>
    </location>
</feature>
<dbReference type="InterPro" id="IPR051471">
    <property type="entry name" value="Bacterial_PTS_sugar_comp"/>
</dbReference>
<keyword evidence="1" id="KW-0808">Transferase</keyword>
<proteinExistence type="predicted"/>
<dbReference type="Proteomes" id="UP000885779">
    <property type="component" value="Unassembled WGS sequence"/>
</dbReference>
<accession>A0A7V4WU66</accession>
<dbReference type="GO" id="GO:0016740">
    <property type="term" value="F:transferase activity"/>
    <property type="evidence" value="ECO:0007669"/>
    <property type="project" value="UniProtKB-KW"/>
</dbReference>
<dbReference type="EMBL" id="DRQG01000003">
    <property type="protein sequence ID" value="HGY54092.1"/>
    <property type="molecule type" value="Genomic_DNA"/>
</dbReference>
<protein>
    <recommendedName>
        <fullName evidence="2">PTS EIIA type-4 domain-containing protein</fullName>
    </recommendedName>
</protein>
<dbReference type="PANTHER" id="PTHR33799:SF1">
    <property type="entry name" value="PTS SYSTEM MANNOSE-SPECIFIC EIIAB COMPONENT-RELATED"/>
    <property type="match status" value="1"/>
</dbReference>
<gene>
    <name evidence="3" type="ORF">ENK44_00180</name>
</gene>
<reference evidence="3" key="1">
    <citation type="journal article" date="2020" name="mSystems">
        <title>Genome- and Community-Level Interaction Insights into Carbon Utilization and Element Cycling Functions of Hydrothermarchaeota in Hydrothermal Sediment.</title>
        <authorList>
            <person name="Zhou Z."/>
            <person name="Liu Y."/>
            <person name="Xu W."/>
            <person name="Pan J."/>
            <person name="Luo Z.H."/>
            <person name="Li M."/>
        </authorList>
    </citation>
    <scope>NUCLEOTIDE SEQUENCE [LARGE SCALE GENOMIC DNA]</scope>
    <source>
        <strain evidence="3">HyVt-577</strain>
    </source>
</reference>
<sequence length="128" mass="14518">MSKNYYACVITHGTLAQCLKKISEKLVAPSVEVKAFTNMELSLEEIEHRIWEDVNKQNPEKIIVFVDLAGGSCWLLANRIKMKRDNITVIGGVNVPLIVSFQMHVDRMDWDNLVSKIIEDGKKGIFKA</sequence>
<dbReference type="Gene3D" id="3.40.50.510">
    <property type="entry name" value="Phosphotransferase system, mannose-type IIA component"/>
    <property type="match status" value="1"/>
</dbReference>
<dbReference type="SUPFAM" id="SSF53062">
    <property type="entry name" value="PTS system fructose IIA component-like"/>
    <property type="match status" value="1"/>
</dbReference>
<evidence type="ECO:0000259" key="2">
    <source>
        <dbReference type="PROSITE" id="PS51096"/>
    </source>
</evidence>
<evidence type="ECO:0000256" key="1">
    <source>
        <dbReference type="ARBA" id="ARBA00022679"/>
    </source>
</evidence>
<evidence type="ECO:0000313" key="3">
    <source>
        <dbReference type="EMBL" id="HGY54092.1"/>
    </source>
</evidence>
<dbReference type="InterPro" id="IPR004701">
    <property type="entry name" value="PTS_EIIA_man-typ"/>
</dbReference>
<dbReference type="PANTHER" id="PTHR33799">
    <property type="entry name" value="PTS PERMEASE-RELATED-RELATED"/>
    <property type="match status" value="1"/>
</dbReference>
<organism evidence="3">
    <name type="scientific">Caldithrix abyssi</name>
    <dbReference type="NCBI Taxonomy" id="187145"/>
    <lineage>
        <taxon>Bacteria</taxon>
        <taxon>Pseudomonadati</taxon>
        <taxon>Calditrichota</taxon>
        <taxon>Calditrichia</taxon>
        <taxon>Calditrichales</taxon>
        <taxon>Calditrichaceae</taxon>
        <taxon>Caldithrix</taxon>
    </lineage>
</organism>
<dbReference type="AlphaFoldDB" id="A0A7V4WU66"/>
<dbReference type="Pfam" id="PF03610">
    <property type="entry name" value="EIIA-man"/>
    <property type="match status" value="1"/>
</dbReference>
<dbReference type="GO" id="GO:0016020">
    <property type="term" value="C:membrane"/>
    <property type="evidence" value="ECO:0007669"/>
    <property type="project" value="InterPro"/>
</dbReference>
<dbReference type="PROSITE" id="PS51096">
    <property type="entry name" value="PTS_EIIA_TYPE_4"/>
    <property type="match status" value="1"/>
</dbReference>
<dbReference type="InterPro" id="IPR036662">
    <property type="entry name" value="PTS_EIIA_man-typ_sf"/>
</dbReference>